<dbReference type="Pfam" id="PF10306">
    <property type="entry name" value="FLILHELTA"/>
    <property type="match status" value="1"/>
</dbReference>
<comment type="caution">
    <text evidence="1">The sequence shown here is derived from an EMBL/GenBank/DDBJ whole genome shotgun (WGS) entry which is preliminary data.</text>
</comment>
<name>A0A9P6QER7_9FUNG</name>
<reference evidence="1" key="1">
    <citation type="journal article" date="2020" name="Fungal Divers.">
        <title>Resolving the Mortierellaceae phylogeny through synthesis of multi-gene phylogenetics and phylogenomics.</title>
        <authorList>
            <person name="Vandepol N."/>
            <person name="Liber J."/>
            <person name="Desiro A."/>
            <person name="Na H."/>
            <person name="Kennedy M."/>
            <person name="Barry K."/>
            <person name="Grigoriev I.V."/>
            <person name="Miller A.N."/>
            <person name="O'Donnell K."/>
            <person name="Stajich J.E."/>
            <person name="Bonito G."/>
        </authorList>
    </citation>
    <scope>NUCLEOTIDE SEQUENCE</scope>
    <source>
        <strain evidence="1">BC1065</strain>
    </source>
</reference>
<evidence type="ECO:0000313" key="1">
    <source>
        <dbReference type="EMBL" id="KAG0264948.1"/>
    </source>
</evidence>
<proteinExistence type="predicted"/>
<dbReference type="InterPro" id="IPR018811">
    <property type="entry name" value="MRX11"/>
</dbReference>
<keyword evidence="2" id="KW-1185">Reference proteome</keyword>
<sequence>MLLLHGQARQMNVALNALWPAAKIPAGAATNVFPRARGCPRITTLRLLSTKEAADGAAGATTKLPLTNTTLSRTAATTTATETATTTATATTATATAASSTTRVVKGFRRYAEQFKDKPASHFVAFAILHEVTAIVPLPLVYFGLTYTNTKIPFPEQALEEGNKFVGRVAKYYGWDIDPSTTDGARMMLNMASSYALVKVSTGVRND</sequence>
<dbReference type="Proteomes" id="UP000807716">
    <property type="component" value="Unassembled WGS sequence"/>
</dbReference>
<accession>A0A9P6QER7</accession>
<dbReference type="OrthoDB" id="5580261at2759"/>
<dbReference type="GO" id="GO:0005739">
    <property type="term" value="C:mitochondrion"/>
    <property type="evidence" value="ECO:0007669"/>
    <property type="project" value="TreeGrafter"/>
</dbReference>
<dbReference type="AlphaFoldDB" id="A0A9P6QER7"/>
<dbReference type="EMBL" id="JAAAJB010000126">
    <property type="protein sequence ID" value="KAG0264948.1"/>
    <property type="molecule type" value="Genomic_DNA"/>
</dbReference>
<gene>
    <name evidence="1" type="ORF">DFQ27_000893</name>
</gene>
<protein>
    <submittedName>
        <fullName evidence="1">Uncharacterized protein</fullName>
    </submittedName>
</protein>
<evidence type="ECO:0000313" key="2">
    <source>
        <dbReference type="Proteomes" id="UP000807716"/>
    </source>
</evidence>
<dbReference type="PANTHER" id="PTHR28002">
    <property type="entry name" value="MIOREX COMPLEX COMPONENT 11"/>
    <property type="match status" value="1"/>
</dbReference>
<organism evidence="1 2">
    <name type="scientific">Actinomortierella ambigua</name>
    <dbReference type="NCBI Taxonomy" id="1343610"/>
    <lineage>
        <taxon>Eukaryota</taxon>
        <taxon>Fungi</taxon>
        <taxon>Fungi incertae sedis</taxon>
        <taxon>Mucoromycota</taxon>
        <taxon>Mortierellomycotina</taxon>
        <taxon>Mortierellomycetes</taxon>
        <taxon>Mortierellales</taxon>
        <taxon>Mortierellaceae</taxon>
        <taxon>Actinomortierella</taxon>
    </lineage>
</organism>
<dbReference type="PANTHER" id="PTHR28002:SF1">
    <property type="entry name" value="MIOREX COMPLEX COMPONENT 11"/>
    <property type="match status" value="1"/>
</dbReference>